<sequence length="322" mass="36976">MEKNDREFHYFSQLPTESRLAVWRECLPIRVVEIDYPWDDGVNWSRPYRPPCTLQKTTNINRCPPVISRVCRESRLVAFEAGHYRDRGSPPREARWISDLEVDQSWIDPSRDLIHLNWTPSYSAGYQSDGSALDYLSWSAGKAYGGSFMFDYLDNNRDGDVDIEERIGALQQLRHGLVVMNLIVVHTTFERAAQKGLFGLLGDACVQLVDVSDEARLNAFYEFAEKCQSEAKGFVTRKQDFRRESAESVERSLNDKLAYTFGAEAARKLPPLRPAIMFRFCPQWCHHFLGSRSAQDIAKYGVSGGRNSLSGGRRDFRWSPYH</sequence>
<proteinExistence type="predicted"/>
<evidence type="ECO:0000313" key="3">
    <source>
        <dbReference type="Proteomes" id="UP001147782"/>
    </source>
</evidence>
<dbReference type="OrthoDB" id="3540486at2759"/>
<name>A0A9W9R856_9EURO</name>
<gene>
    <name evidence="2" type="ORF">N7496_012687</name>
</gene>
<dbReference type="EMBL" id="JAPZBS010000010">
    <property type="protein sequence ID" value="KAJ5355475.1"/>
    <property type="molecule type" value="Genomic_DNA"/>
</dbReference>
<dbReference type="RefSeq" id="XP_056549498.1">
    <property type="nucleotide sequence ID" value="XM_056705600.1"/>
</dbReference>
<comment type="caution">
    <text evidence="2">The sequence shown here is derived from an EMBL/GenBank/DDBJ whole genome shotgun (WGS) entry which is preliminary data.</text>
</comment>
<keyword evidence="3" id="KW-1185">Reference proteome</keyword>
<dbReference type="InterPro" id="IPR045518">
    <property type="entry name" value="2EXR"/>
</dbReference>
<reference evidence="2" key="1">
    <citation type="submission" date="2022-11" db="EMBL/GenBank/DDBJ databases">
        <authorList>
            <person name="Petersen C."/>
        </authorList>
    </citation>
    <scope>NUCLEOTIDE SEQUENCE</scope>
    <source>
        <strain evidence="2">IBT 29864</strain>
    </source>
</reference>
<dbReference type="AlphaFoldDB" id="A0A9W9R856"/>
<accession>A0A9W9R856</accession>
<reference evidence="2" key="2">
    <citation type="journal article" date="2023" name="IMA Fungus">
        <title>Comparative genomic study of the Penicillium genus elucidates a diverse pangenome and 15 lateral gene transfer events.</title>
        <authorList>
            <person name="Petersen C."/>
            <person name="Sorensen T."/>
            <person name="Nielsen M.R."/>
            <person name="Sondergaard T.E."/>
            <person name="Sorensen J.L."/>
            <person name="Fitzpatrick D.A."/>
            <person name="Frisvad J.C."/>
            <person name="Nielsen K.L."/>
        </authorList>
    </citation>
    <scope>NUCLEOTIDE SEQUENCE</scope>
    <source>
        <strain evidence="2">IBT 29864</strain>
    </source>
</reference>
<feature type="domain" description="2EXR" evidence="1">
    <location>
        <begin position="8"/>
        <end position="114"/>
    </location>
</feature>
<dbReference type="Pfam" id="PF20150">
    <property type="entry name" value="2EXR"/>
    <property type="match status" value="1"/>
</dbReference>
<dbReference type="PANTHER" id="PTHR35910:SF1">
    <property type="entry name" value="2EXR DOMAIN-CONTAINING PROTEIN"/>
    <property type="match status" value="1"/>
</dbReference>
<organism evidence="2 3">
    <name type="scientific">Penicillium cataractarum</name>
    <dbReference type="NCBI Taxonomy" id="2100454"/>
    <lineage>
        <taxon>Eukaryota</taxon>
        <taxon>Fungi</taxon>
        <taxon>Dikarya</taxon>
        <taxon>Ascomycota</taxon>
        <taxon>Pezizomycotina</taxon>
        <taxon>Eurotiomycetes</taxon>
        <taxon>Eurotiomycetidae</taxon>
        <taxon>Eurotiales</taxon>
        <taxon>Aspergillaceae</taxon>
        <taxon>Penicillium</taxon>
    </lineage>
</organism>
<evidence type="ECO:0000259" key="1">
    <source>
        <dbReference type="Pfam" id="PF20150"/>
    </source>
</evidence>
<dbReference type="Proteomes" id="UP001147782">
    <property type="component" value="Unassembled WGS sequence"/>
</dbReference>
<dbReference type="PANTHER" id="PTHR35910">
    <property type="entry name" value="2EXR DOMAIN-CONTAINING PROTEIN"/>
    <property type="match status" value="1"/>
</dbReference>
<dbReference type="GeneID" id="81444779"/>
<evidence type="ECO:0000313" key="2">
    <source>
        <dbReference type="EMBL" id="KAJ5355475.1"/>
    </source>
</evidence>
<protein>
    <recommendedName>
        <fullName evidence="1">2EXR domain-containing protein</fullName>
    </recommendedName>
</protein>